<reference evidence="1" key="1">
    <citation type="submission" date="2014-09" db="EMBL/GenBank/DDBJ databases">
        <authorList>
            <person name="Magalhaes I.L.F."/>
            <person name="Oliveira U."/>
            <person name="Santos F.R."/>
            <person name="Vidigal T.H.D.A."/>
            <person name="Brescovit A.D."/>
            <person name="Santos A.J."/>
        </authorList>
    </citation>
    <scope>NUCLEOTIDE SEQUENCE</scope>
    <source>
        <tissue evidence="1">Shoot tissue taken approximately 20 cm above the soil surface</tissue>
    </source>
</reference>
<accession>A0A0A9AS70</accession>
<organism evidence="1">
    <name type="scientific">Arundo donax</name>
    <name type="common">Giant reed</name>
    <name type="synonym">Donax arundinaceus</name>
    <dbReference type="NCBI Taxonomy" id="35708"/>
    <lineage>
        <taxon>Eukaryota</taxon>
        <taxon>Viridiplantae</taxon>
        <taxon>Streptophyta</taxon>
        <taxon>Embryophyta</taxon>
        <taxon>Tracheophyta</taxon>
        <taxon>Spermatophyta</taxon>
        <taxon>Magnoliopsida</taxon>
        <taxon>Liliopsida</taxon>
        <taxon>Poales</taxon>
        <taxon>Poaceae</taxon>
        <taxon>PACMAD clade</taxon>
        <taxon>Arundinoideae</taxon>
        <taxon>Arundineae</taxon>
        <taxon>Arundo</taxon>
    </lineage>
</organism>
<evidence type="ECO:0000313" key="1">
    <source>
        <dbReference type="EMBL" id="JAD52703.1"/>
    </source>
</evidence>
<name>A0A0A9AS70_ARUDO</name>
<proteinExistence type="predicted"/>
<sequence length="14" mass="1406">MKASRVTVCSGPGL</sequence>
<dbReference type="EMBL" id="GBRH01245192">
    <property type="protein sequence ID" value="JAD52703.1"/>
    <property type="molecule type" value="Transcribed_RNA"/>
</dbReference>
<protein>
    <submittedName>
        <fullName evidence="1">Uncharacterized protein</fullName>
    </submittedName>
</protein>
<reference evidence="1" key="2">
    <citation type="journal article" date="2015" name="Data Brief">
        <title>Shoot transcriptome of the giant reed, Arundo donax.</title>
        <authorList>
            <person name="Barrero R.A."/>
            <person name="Guerrero F.D."/>
            <person name="Moolhuijzen P."/>
            <person name="Goolsby J.A."/>
            <person name="Tidwell J."/>
            <person name="Bellgard S.E."/>
            <person name="Bellgard M.I."/>
        </authorList>
    </citation>
    <scope>NUCLEOTIDE SEQUENCE</scope>
    <source>
        <tissue evidence="1">Shoot tissue taken approximately 20 cm above the soil surface</tissue>
    </source>
</reference>